<reference evidence="3" key="1">
    <citation type="submission" date="2021-12" db="EMBL/GenBank/DDBJ databases">
        <authorList>
            <person name="Rodrigo-Torres L."/>
            <person name="Arahal R. D."/>
            <person name="Lucena T."/>
        </authorList>
    </citation>
    <scope>NUCLEOTIDE SEQUENCE</scope>
    <source>
        <strain evidence="3">CECT 8226</strain>
    </source>
</reference>
<organism evidence="3 4">
    <name type="scientific">Vibrio hippocampi</name>
    <dbReference type="NCBI Taxonomy" id="654686"/>
    <lineage>
        <taxon>Bacteria</taxon>
        <taxon>Pseudomonadati</taxon>
        <taxon>Pseudomonadota</taxon>
        <taxon>Gammaproteobacteria</taxon>
        <taxon>Vibrionales</taxon>
        <taxon>Vibrionaceae</taxon>
        <taxon>Vibrio</taxon>
    </lineage>
</organism>
<dbReference type="InterPro" id="IPR036425">
    <property type="entry name" value="MoaB/Mog-like_dom_sf"/>
</dbReference>
<dbReference type="PANTHER" id="PTHR13939:SF0">
    <property type="entry name" value="NMN AMIDOHYDROLASE-LIKE PROTEIN YFAY"/>
    <property type="match status" value="1"/>
</dbReference>
<dbReference type="RefSeq" id="WP_237484238.1">
    <property type="nucleotide sequence ID" value="NZ_CAKLCM010000002.1"/>
</dbReference>
<sequence length="416" mass="46202">MPKIAMLSTGEEVLYGDIVDTNAAWLSRTFYEHGFSMTKRATVGDQRDSLLQEIVMLSLNLDIVIVNGGLGPTSDDLSTEVAAEAAGESLILHESWLEVLKTFFAKRGKPMPESNIKQAMLPESAILVDNPIGTACGFKMMINDCLFYFTPGVPSEFKKMAMEQIIPDLKQLFPQQQGKQCRRVFTFGLSESGISDTLATLALPPEYELGYRSYLPFIEVKLFGPMADDERGQRLLAMISKLLSHNVVSIEQPMLERIGFLIEQQKPTLAIAEHVTKGYLSSWLQDDARIEQQCGATWVLGEQTHSPVDREEEQLGATLALAGATRTNCNTDIAIATGKLEQSTFSLAISTPRGEWGQTLTLQRDYDSKNTKHVISVVAADMLRRYLAGLPMFVEYGFFARKDQIFLPSDTLTHNA</sequence>
<feature type="domain" description="MoaB/Mog" evidence="2">
    <location>
        <begin position="5"/>
        <end position="172"/>
    </location>
</feature>
<name>A0ABN8DF30_9VIBR</name>
<dbReference type="SMART" id="SM00852">
    <property type="entry name" value="MoCF_biosynth"/>
    <property type="match status" value="1"/>
</dbReference>
<dbReference type="SUPFAM" id="SSF53218">
    <property type="entry name" value="Molybdenum cofactor biosynthesis proteins"/>
    <property type="match status" value="1"/>
</dbReference>
<comment type="similarity">
    <text evidence="1">Belongs to the CinA family.</text>
</comment>
<dbReference type="CDD" id="cd00885">
    <property type="entry name" value="cinA"/>
    <property type="match status" value="1"/>
</dbReference>
<gene>
    <name evidence="3" type="primary">pncC_2</name>
    <name evidence="3" type="ORF">VHP8226_01261</name>
</gene>
<dbReference type="Pfam" id="PF00994">
    <property type="entry name" value="MoCF_biosynth"/>
    <property type="match status" value="1"/>
</dbReference>
<accession>A0ABN8DF30</accession>
<dbReference type="SUPFAM" id="SSF142433">
    <property type="entry name" value="CinA-like"/>
    <property type="match status" value="1"/>
</dbReference>
<keyword evidence="3" id="KW-0378">Hydrolase</keyword>
<dbReference type="Proteomes" id="UP000838160">
    <property type="component" value="Unassembled WGS sequence"/>
</dbReference>
<dbReference type="InterPro" id="IPR050101">
    <property type="entry name" value="CinA"/>
</dbReference>
<keyword evidence="4" id="KW-1185">Reference proteome</keyword>
<evidence type="ECO:0000259" key="2">
    <source>
        <dbReference type="SMART" id="SM00852"/>
    </source>
</evidence>
<dbReference type="NCBIfam" id="TIGR00200">
    <property type="entry name" value="cinA_nterm"/>
    <property type="match status" value="1"/>
</dbReference>
<evidence type="ECO:0000256" key="1">
    <source>
        <dbReference type="HAMAP-Rule" id="MF_00226"/>
    </source>
</evidence>
<dbReference type="InterPro" id="IPR008135">
    <property type="entry name" value="Competence-induced_CinA"/>
</dbReference>
<dbReference type="PIRSF" id="PIRSF006728">
    <property type="entry name" value="CinA"/>
    <property type="match status" value="1"/>
</dbReference>
<dbReference type="InterPro" id="IPR001453">
    <property type="entry name" value="MoaB/Mog_dom"/>
</dbReference>
<comment type="caution">
    <text evidence="3">The sequence shown here is derived from an EMBL/GenBank/DDBJ whole genome shotgun (WGS) entry which is preliminary data.</text>
</comment>
<dbReference type="Gene3D" id="3.40.980.10">
    <property type="entry name" value="MoaB/Mog-like domain"/>
    <property type="match status" value="1"/>
</dbReference>
<dbReference type="EMBL" id="CAKLCM010000002">
    <property type="protein sequence ID" value="CAH0525731.1"/>
    <property type="molecule type" value="Genomic_DNA"/>
</dbReference>
<proteinExistence type="inferred from homology"/>
<dbReference type="GO" id="GO:0019159">
    <property type="term" value="F:nicotinamide-nucleotide amidase activity"/>
    <property type="evidence" value="ECO:0007669"/>
    <property type="project" value="UniProtKB-EC"/>
</dbReference>
<evidence type="ECO:0000313" key="4">
    <source>
        <dbReference type="Proteomes" id="UP000838160"/>
    </source>
</evidence>
<dbReference type="PANTHER" id="PTHR13939">
    <property type="entry name" value="NICOTINAMIDE-NUCLEOTIDE AMIDOHYDROLASE PNCC"/>
    <property type="match status" value="1"/>
</dbReference>
<protein>
    <recommendedName>
        <fullName evidence="1">CinA-like protein</fullName>
    </recommendedName>
</protein>
<evidence type="ECO:0000313" key="3">
    <source>
        <dbReference type="EMBL" id="CAH0525731.1"/>
    </source>
</evidence>
<dbReference type="InterPro" id="IPR036653">
    <property type="entry name" value="CinA-like_C"/>
</dbReference>
<dbReference type="HAMAP" id="MF_00226_B">
    <property type="entry name" value="CinA_B"/>
    <property type="match status" value="1"/>
</dbReference>